<dbReference type="InterPro" id="IPR039424">
    <property type="entry name" value="SBP_5"/>
</dbReference>
<sequence>MRNRSRGTYILGALASALLLSTSGVVQAETVLKVAFIQDIRGTNPGVDRDGNTDTIHMHVVEGLVAYAADFSVQPMLADSWEVSDDGLTYTFKLREDVPFHNGEVMTSEHVKWSWDRFMDPETKWRCRSYFDGENGPEVVSMEAPDAHTVVYNLASPSSTFLGNLARFDCGNTAILHPDSVGADGKWLQPVATGPFKFGEIKHGRYIDLEKFNDYASRSEPQDGYTGAKAALVDRVRLQILPEPSVSKAAYLAGDIDLLTIQPADLVEMETAPNTQIVNAETALWDALLINSNDPLLKDNRIRRAMAHAINRDQVVAVISEGRGRANPSPLPPASSFFTDAQWEQLPYDRDQAKALLEEAGYEGQPIEILTNKRSGAYYERALIAQSMLKEAGINAQLKVLEWGTQLDAYTSGDYQMQSFSYSPRLDPALSFEMISGEQSRKVWKDPEAIALVEKAMVVSDREERQTIINELHRRFIEEVPAIGLGHRDKFYAVRDTIEGFTPWGAGKEIFWGVELK</sequence>
<dbReference type="Gene3D" id="3.40.190.10">
    <property type="entry name" value="Periplasmic binding protein-like II"/>
    <property type="match status" value="1"/>
</dbReference>
<feature type="chain" id="PRO_5047298130" evidence="4">
    <location>
        <begin position="29"/>
        <end position="517"/>
    </location>
</feature>
<dbReference type="Proteomes" id="UP001185659">
    <property type="component" value="Unassembled WGS sequence"/>
</dbReference>
<dbReference type="InterPro" id="IPR023765">
    <property type="entry name" value="SBP_5_CS"/>
</dbReference>
<dbReference type="SUPFAM" id="SSF53850">
    <property type="entry name" value="Periplasmic binding protein-like II"/>
    <property type="match status" value="1"/>
</dbReference>
<dbReference type="PANTHER" id="PTHR30290">
    <property type="entry name" value="PERIPLASMIC BINDING COMPONENT OF ABC TRANSPORTER"/>
    <property type="match status" value="1"/>
</dbReference>
<proteinExistence type="inferred from homology"/>
<accession>A0ABU4AQS0</accession>
<dbReference type="Gene3D" id="3.90.76.10">
    <property type="entry name" value="Dipeptide-binding Protein, Domain 1"/>
    <property type="match status" value="1"/>
</dbReference>
<keyword evidence="3 4" id="KW-0732">Signal</keyword>
<comment type="subcellular location">
    <subcellularLocation>
        <location evidence="1">Periplasm</location>
    </subcellularLocation>
</comment>
<evidence type="ECO:0000256" key="2">
    <source>
        <dbReference type="ARBA" id="ARBA00005695"/>
    </source>
</evidence>
<dbReference type="InterPro" id="IPR000914">
    <property type="entry name" value="SBP_5_dom"/>
</dbReference>
<keyword evidence="7" id="KW-1185">Reference proteome</keyword>
<dbReference type="PROSITE" id="PS01040">
    <property type="entry name" value="SBP_BACTERIAL_5"/>
    <property type="match status" value="1"/>
</dbReference>
<dbReference type="PIRSF" id="PIRSF002741">
    <property type="entry name" value="MppA"/>
    <property type="match status" value="1"/>
</dbReference>
<reference evidence="6 7" key="1">
    <citation type="submission" date="2023-10" db="EMBL/GenBank/DDBJ databases">
        <authorList>
            <person name="Venkata Ramana C."/>
            <person name="Sasikala C."/>
            <person name="Dhurka M."/>
        </authorList>
    </citation>
    <scope>NUCLEOTIDE SEQUENCE [LARGE SCALE GENOMIC DNA]</scope>
    <source>
        <strain evidence="6 7">KCTC 32151</strain>
    </source>
</reference>
<organism evidence="6 7">
    <name type="scientific">Nitratireductor aquimarinus</name>
    <dbReference type="NCBI Taxonomy" id="889300"/>
    <lineage>
        <taxon>Bacteria</taxon>
        <taxon>Pseudomonadati</taxon>
        <taxon>Pseudomonadota</taxon>
        <taxon>Alphaproteobacteria</taxon>
        <taxon>Hyphomicrobiales</taxon>
        <taxon>Phyllobacteriaceae</taxon>
        <taxon>Nitratireductor</taxon>
    </lineage>
</organism>
<evidence type="ECO:0000313" key="7">
    <source>
        <dbReference type="Proteomes" id="UP001185659"/>
    </source>
</evidence>
<feature type="domain" description="Solute-binding protein family 5" evidence="5">
    <location>
        <begin position="73"/>
        <end position="431"/>
    </location>
</feature>
<gene>
    <name evidence="6" type="ORF">R2G56_20100</name>
</gene>
<evidence type="ECO:0000313" key="6">
    <source>
        <dbReference type="EMBL" id="MDV6228596.1"/>
    </source>
</evidence>
<dbReference type="PANTHER" id="PTHR30290:SF38">
    <property type="entry name" value="D,D-DIPEPTIDE-BINDING PERIPLASMIC PROTEIN DDPA-RELATED"/>
    <property type="match status" value="1"/>
</dbReference>
<dbReference type="InterPro" id="IPR030678">
    <property type="entry name" value="Peptide/Ni-bd"/>
</dbReference>
<dbReference type="EMBL" id="JAWLIP010000011">
    <property type="protein sequence ID" value="MDV6228596.1"/>
    <property type="molecule type" value="Genomic_DNA"/>
</dbReference>
<dbReference type="Pfam" id="PF00496">
    <property type="entry name" value="SBP_bac_5"/>
    <property type="match status" value="1"/>
</dbReference>
<feature type="signal peptide" evidence="4">
    <location>
        <begin position="1"/>
        <end position="28"/>
    </location>
</feature>
<protein>
    <submittedName>
        <fullName evidence="6">ABC transporter substrate-binding protein</fullName>
    </submittedName>
</protein>
<evidence type="ECO:0000256" key="1">
    <source>
        <dbReference type="ARBA" id="ARBA00004418"/>
    </source>
</evidence>
<evidence type="ECO:0000256" key="3">
    <source>
        <dbReference type="ARBA" id="ARBA00022729"/>
    </source>
</evidence>
<evidence type="ECO:0000259" key="5">
    <source>
        <dbReference type="Pfam" id="PF00496"/>
    </source>
</evidence>
<evidence type="ECO:0000256" key="4">
    <source>
        <dbReference type="SAM" id="SignalP"/>
    </source>
</evidence>
<dbReference type="RefSeq" id="WP_317562388.1">
    <property type="nucleotide sequence ID" value="NZ_JAWLIP010000011.1"/>
</dbReference>
<comment type="similarity">
    <text evidence="2">Belongs to the bacterial solute-binding protein 5 family.</text>
</comment>
<comment type="caution">
    <text evidence="6">The sequence shown here is derived from an EMBL/GenBank/DDBJ whole genome shotgun (WGS) entry which is preliminary data.</text>
</comment>
<dbReference type="Gene3D" id="3.10.105.10">
    <property type="entry name" value="Dipeptide-binding Protein, Domain 3"/>
    <property type="match status" value="1"/>
</dbReference>
<name>A0ABU4AQS0_9HYPH</name>